<comment type="subcellular location">
    <subcellularLocation>
        <location evidence="1">Secreted</location>
    </subcellularLocation>
</comment>
<dbReference type="CDD" id="cd04852">
    <property type="entry name" value="Peptidases_S8_3"/>
    <property type="match status" value="1"/>
</dbReference>
<comment type="caution">
    <text evidence="14">The sequence shown here is derived from an EMBL/GenBank/DDBJ whole genome shotgun (WGS) entry which is preliminary data.</text>
</comment>
<keyword evidence="6 9" id="KW-0720">Serine protease</keyword>
<evidence type="ECO:0000256" key="3">
    <source>
        <dbReference type="ARBA" id="ARBA00022670"/>
    </source>
</evidence>
<dbReference type="Pfam" id="PF17766">
    <property type="entry name" value="fn3_6"/>
    <property type="match status" value="1"/>
</dbReference>
<dbReference type="InterPro" id="IPR010259">
    <property type="entry name" value="S8pro/Inhibitor_I9"/>
</dbReference>
<dbReference type="PANTHER" id="PTHR10795">
    <property type="entry name" value="PROPROTEIN CONVERTASE SUBTILISIN/KEXIN"/>
    <property type="match status" value="1"/>
</dbReference>
<feature type="signal peptide" evidence="10">
    <location>
        <begin position="1"/>
        <end position="27"/>
    </location>
</feature>
<evidence type="ECO:0000256" key="6">
    <source>
        <dbReference type="ARBA" id="ARBA00022825"/>
    </source>
</evidence>
<proteinExistence type="inferred from homology"/>
<feature type="chain" id="PRO_5042827402" evidence="10">
    <location>
        <begin position="28"/>
        <end position="755"/>
    </location>
</feature>
<reference evidence="14 15" key="1">
    <citation type="journal article" date="2022" name="Nat. Plants">
        <title>Genomes of leafy and leafless Platanthera orchids illuminate the evolution of mycoheterotrophy.</title>
        <authorList>
            <person name="Li M.H."/>
            <person name="Liu K.W."/>
            <person name="Li Z."/>
            <person name="Lu H.C."/>
            <person name="Ye Q.L."/>
            <person name="Zhang D."/>
            <person name="Wang J.Y."/>
            <person name="Li Y.F."/>
            <person name="Zhong Z.M."/>
            <person name="Liu X."/>
            <person name="Yu X."/>
            <person name="Liu D.K."/>
            <person name="Tu X.D."/>
            <person name="Liu B."/>
            <person name="Hao Y."/>
            <person name="Liao X.Y."/>
            <person name="Jiang Y.T."/>
            <person name="Sun W.H."/>
            <person name="Chen J."/>
            <person name="Chen Y.Q."/>
            <person name="Ai Y."/>
            <person name="Zhai J.W."/>
            <person name="Wu S.S."/>
            <person name="Zhou Z."/>
            <person name="Hsiao Y.Y."/>
            <person name="Wu W.L."/>
            <person name="Chen Y.Y."/>
            <person name="Lin Y.F."/>
            <person name="Hsu J.L."/>
            <person name="Li C.Y."/>
            <person name="Wang Z.W."/>
            <person name="Zhao X."/>
            <person name="Zhong W.Y."/>
            <person name="Ma X.K."/>
            <person name="Ma L."/>
            <person name="Huang J."/>
            <person name="Chen G.Z."/>
            <person name="Huang M.Z."/>
            <person name="Huang L."/>
            <person name="Peng D.H."/>
            <person name="Luo Y.B."/>
            <person name="Zou S.Q."/>
            <person name="Chen S.P."/>
            <person name="Lan S."/>
            <person name="Tsai W.C."/>
            <person name="Van de Peer Y."/>
            <person name="Liu Z.J."/>
        </authorList>
    </citation>
    <scope>NUCLEOTIDE SEQUENCE [LARGE SCALE GENOMIC DNA]</scope>
    <source>
        <strain evidence="14">Lor287</strain>
    </source>
</reference>
<evidence type="ECO:0000313" key="14">
    <source>
        <dbReference type="EMBL" id="KAK8944481.1"/>
    </source>
</evidence>
<dbReference type="Gene3D" id="3.30.70.80">
    <property type="entry name" value="Peptidase S8 propeptide/proteinase inhibitor I9"/>
    <property type="match status" value="1"/>
</dbReference>
<evidence type="ECO:0000256" key="5">
    <source>
        <dbReference type="ARBA" id="ARBA00022801"/>
    </source>
</evidence>
<evidence type="ECO:0000259" key="11">
    <source>
        <dbReference type="Pfam" id="PF00082"/>
    </source>
</evidence>
<dbReference type="Pfam" id="PF05922">
    <property type="entry name" value="Inhibitor_I9"/>
    <property type="match status" value="1"/>
</dbReference>
<protein>
    <submittedName>
        <fullName evidence="14">Subtilisin-like protease SDD1</fullName>
    </submittedName>
</protein>
<feature type="domain" description="Subtilisin-like protease fibronectin type-III" evidence="13">
    <location>
        <begin position="656"/>
        <end position="752"/>
    </location>
</feature>
<dbReference type="Pfam" id="PF00082">
    <property type="entry name" value="Peptidase_S8"/>
    <property type="match status" value="1"/>
</dbReference>
<dbReference type="SUPFAM" id="SSF52743">
    <property type="entry name" value="Subtilisin-like"/>
    <property type="match status" value="1"/>
</dbReference>
<feature type="active site" description="Charge relay system" evidence="8 9">
    <location>
        <position position="154"/>
    </location>
</feature>
<dbReference type="AlphaFoldDB" id="A0AAP0G8H1"/>
<feature type="active site" description="Charge relay system" evidence="8 9">
    <location>
        <position position="212"/>
    </location>
</feature>
<dbReference type="InterPro" id="IPR034197">
    <property type="entry name" value="Peptidases_S8_3"/>
</dbReference>
<dbReference type="InterPro" id="IPR036852">
    <property type="entry name" value="Peptidase_S8/S53_dom_sf"/>
</dbReference>
<evidence type="ECO:0000256" key="10">
    <source>
        <dbReference type="SAM" id="SignalP"/>
    </source>
</evidence>
<comment type="similarity">
    <text evidence="2 9">Belongs to the peptidase S8 family.</text>
</comment>
<evidence type="ECO:0000256" key="9">
    <source>
        <dbReference type="PROSITE-ProRule" id="PRU01240"/>
    </source>
</evidence>
<evidence type="ECO:0000256" key="4">
    <source>
        <dbReference type="ARBA" id="ARBA00022729"/>
    </source>
</evidence>
<dbReference type="InterPro" id="IPR041469">
    <property type="entry name" value="Subtilisin-like_FN3"/>
</dbReference>
<dbReference type="InterPro" id="IPR015500">
    <property type="entry name" value="Peptidase_S8_subtilisin-rel"/>
</dbReference>
<evidence type="ECO:0000256" key="1">
    <source>
        <dbReference type="ARBA" id="ARBA00004613"/>
    </source>
</evidence>
<name>A0AAP0G8H1_9ASPA</name>
<dbReference type="Proteomes" id="UP001418222">
    <property type="component" value="Unassembled WGS sequence"/>
</dbReference>
<dbReference type="GO" id="GO:0006508">
    <property type="term" value="P:proteolysis"/>
    <property type="evidence" value="ECO:0007669"/>
    <property type="project" value="UniProtKB-KW"/>
</dbReference>
<dbReference type="EMBL" id="JBBWWQ010000006">
    <property type="protein sequence ID" value="KAK8944481.1"/>
    <property type="molecule type" value="Genomic_DNA"/>
</dbReference>
<dbReference type="Gene3D" id="3.40.50.200">
    <property type="entry name" value="Peptidase S8/S53 domain"/>
    <property type="match status" value="1"/>
</dbReference>
<dbReference type="PROSITE" id="PS51892">
    <property type="entry name" value="SUBTILASE"/>
    <property type="match status" value="1"/>
</dbReference>
<gene>
    <name evidence="14" type="primary">SDD1</name>
    <name evidence="14" type="ORF">KSP39_PZI007894</name>
</gene>
<dbReference type="InterPro" id="IPR037045">
    <property type="entry name" value="S8pro/Inhibitor_I9_sf"/>
</dbReference>
<evidence type="ECO:0000256" key="7">
    <source>
        <dbReference type="ARBA" id="ARBA00023180"/>
    </source>
</evidence>
<keyword evidence="3 9" id="KW-0645">Protease</keyword>
<dbReference type="InterPro" id="IPR045051">
    <property type="entry name" value="SBT"/>
</dbReference>
<dbReference type="PRINTS" id="PR00723">
    <property type="entry name" value="SUBTILISIN"/>
</dbReference>
<dbReference type="CDD" id="cd02120">
    <property type="entry name" value="PA_subtilisin_like"/>
    <property type="match status" value="1"/>
</dbReference>
<dbReference type="Gene3D" id="3.50.30.30">
    <property type="match status" value="1"/>
</dbReference>
<dbReference type="GO" id="GO:0005576">
    <property type="term" value="C:extracellular region"/>
    <property type="evidence" value="ECO:0007669"/>
    <property type="project" value="UniProtKB-SubCell"/>
</dbReference>
<keyword evidence="7" id="KW-0325">Glycoprotein</keyword>
<accession>A0AAP0G8H1</accession>
<keyword evidence="15" id="KW-1185">Reference proteome</keyword>
<feature type="domain" description="Peptidase S8/S53" evidence="11">
    <location>
        <begin position="145"/>
        <end position="580"/>
    </location>
</feature>
<keyword evidence="4 10" id="KW-0732">Signal</keyword>
<evidence type="ECO:0000259" key="12">
    <source>
        <dbReference type="Pfam" id="PF05922"/>
    </source>
</evidence>
<feature type="active site" description="Charge relay system" evidence="8 9">
    <location>
        <position position="542"/>
    </location>
</feature>
<evidence type="ECO:0000259" key="13">
    <source>
        <dbReference type="Pfam" id="PF17766"/>
    </source>
</evidence>
<dbReference type="FunFam" id="2.60.40.2310:FF:000001">
    <property type="entry name" value="Subtilisin-like protease SBT1.5"/>
    <property type="match status" value="1"/>
</dbReference>
<dbReference type="GO" id="GO:0004252">
    <property type="term" value="F:serine-type endopeptidase activity"/>
    <property type="evidence" value="ECO:0007669"/>
    <property type="project" value="UniProtKB-UniRule"/>
</dbReference>
<dbReference type="InterPro" id="IPR023827">
    <property type="entry name" value="Peptidase_S8_Asp-AS"/>
</dbReference>
<evidence type="ECO:0000313" key="15">
    <source>
        <dbReference type="Proteomes" id="UP001418222"/>
    </source>
</evidence>
<keyword evidence="5 9" id="KW-0378">Hydrolase</keyword>
<dbReference type="InterPro" id="IPR000209">
    <property type="entry name" value="Peptidase_S8/S53_dom"/>
</dbReference>
<sequence length="755" mass="80625">MATLILTLFISFLVALIFLSFPNPSSSSQLNNHSVPLQSYIIFVKQPAENSTHTTQAARDNWYESFLPFTTFAFRKSRILRTYSSAISGFVAKLSADELHQVSLNPSFLTAIPNRQNHRLFTTHSPAFLGLNHVDGGLWNYSNYGAGIIIGILDTGIHPGHPSFSDQAMPNPPSKWKGRCQFQQAGACNKKLIGARFHSVFNSDSPDDDDGHGTHVSATAAGAFVPDANFLSSSYGTAAGVAPLAHLAMYKICGKDFCTDDAILDGIDSAINDGVDVISISLGEHSRNFYDSITGIGSFKAIRKGIFVSCAAGNDGPEMSTVTNDAPWILTVGASTTDRNVRATVKLGSGEELDGESVFQPKSGNDDSSLLPLVFPDSGVTDDGSMNCSPETLRAADVRGKSVFCYDDRSGSEIGRLVKEAGGASLILSNSRQLGYTTMAFPQVLPATLLSYEAGRKILSYINSTSNPTAAIIFKGTILGASPAPMMAGFSSRGPSLASPGILKPDIIGPGVNILAAWPFQVKPESPKSNITTLFNMISGTSMSAPHLSGIAALLKSVHPDWSPAAIKSAIMTTADTIGNDGYPIRNEQNAPASFFDTGAGHVDPTKAANPGLIYNLTVDDYTSYLCGLGYTNAQVEVITGTSVSCEKMKKISEAELNYPSIMAILRSDEGAELRRVVTNVGEERSSFLVQVEFPEGIEVRVEPEKLDFMKVGETKSFTVRIMTKGSGEGEVVQGSLKWVSDNHVVRSPVVVQHG</sequence>
<evidence type="ECO:0000256" key="8">
    <source>
        <dbReference type="PIRSR" id="PIRSR615500-1"/>
    </source>
</evidence>
<feature type="domain" description="Inhibitor I9" evidence="12">
    <location>
        <begin position="39"/>
        <end position="115"/>
    </location>
</feature>
<dbReference type="Gene3D" id="2.60.40.2310">
    <property type="match status" value="1"/>
</dbReference>
<organism evidence="14 15">
    <name type="scientific">Platanthera zijinensis</name>
    <dbReference type="NCBI Taxonomy" id="2320716"/>
    <lineage>
        <taxon>Eukaryota</taxon>
        <taxon>Viridiplantae</taxon>
        <taxon>Streptophyta</taxon>
        <taxon>Embryophyta</taxon>
        <taxon>Tracheophyta</taxon>
        <taxon>Spermatophyta</taxon>
        <taxon>Magnoliopsida</taxon>
        <taxon>Liliopsida</taxon>
        <taxon>Asparagales</taxon>
        <taxon>Orchidaceae</taxon>
        <taxon>Orchidoideae</taxon>
        <taxon>Orchideae</taxon>
        <taxon>Orchidinae</taxon>
        <taxon>Platanthera</taxon>
    </lineage>
</organism>
<evidence type="ECO:0000256" key="2">
    <source>
        <dbReference type="ARBA" id="ARBA00011073"/>
    </source>
</evidence>
<dbReference type="PROSITE" id="PS00136">
    <property type="entry name" value="SUBTILASE_ASP"/>
    <property type="match status" value="1"/>
</dbReference>